<dbReference type="EMBL" id="JAAALK010000953">
    <property type="protein sequence ID" value="KAG8043489.1"/>
    <property type="molecule type" value="Genomic_DNA"/>
</dbReference>
<name>A0A8J5VEX0_ZIZPA</name>
<accession>A0A8J5VEX0</accession>
<sequence>MVAAAVEQAHELYRGGRPREALELYSAALAAARAPAQRIALHSNRAACYLKLHDFHKAAEECTSVLELDREHVGALMLRAQTLVSVKDYLSALFDVNRLIEINPSSEVYRNLHARLKTQLALAPIPESEEESLFDEDEKLPPEGNKKIKIPIAKSDQPASELILENKPGTELIIENNPPTELILKKKLATELILEKKPATEPPKVEMPPSLPSKHQAGTQWSIIDITIHWPHPVKRSSGFRI</sequence>
<dbReference type="InterPro" id="IPR019734">
    <property type="entry name" value="TPR_rpt"/>
</dbReference>
<evidence type="ECO:0000313" key="1">
    <source>
        <dbReference type="EMBL" id="KAG8043489.1"/>
    </source>
</evidence>
<dbReference type="SMART" id="SM00028">
    <property type="entry name" value="TPR"/>
    <property type="match status" value="3"/>
</dbReference>
<dbReference type="PANTHER" id="PTHR47541">
    <property type="entry name" value="TETRATRICOPEPTIDE REPEAT (TPR)-LIKE SUPERFAMILY PROTEIN"/>
    <property type="match status" value="1"/>
</dbReference>
<reference evidence="1" key="1">
    <citation type="journal article" date="2021" name="bioRxiv">
        <title>Whole Genome Assembly and Annotation of Northern Wild Rice, Zizania palustris L., Supports a Whole Genome Duplication in the Zizania Genus.</title>
        <authorList>
            <person name="Haas M."/>
            <person name="Kono T."/>
            <person name="Macchietto M."/>
            <person name="Millas R."/>
            <person name="McGilp L."/>
            <person name="Shao M."/>
            <person name="Duquette J."/>
            <person name="Hirsch C.N."/>
            <person name="Kimball J."/>
        </authorList>
    </citation>
    <scope>NUCLEOTIDE SEQUENCE</scope>
    <source>
        <tissue evidence="1">Fresh leaf tissue</tissue>
    </source>
</reference>
<protein>
    <submittedName>
        <fullName evidence="1">Uncharacterized protein</fullName>
    </submittedName>
</protein>
<dbReference type="AlphaFoldDB" id="A0A8J5VEX0"/>
<dbReference type="OrthoDB" id="2942533at2759"/>
<comment type="caution">
    <text evidence="1">The sequence shown here is derived from an EMBL/GenBank/DDBJ whole genome shotgun (WGS) entry which is preliminary data.</text>
</comment>
<reference evidence="1" key="2">
    <citation type="submission" date="2021-02" db="EMBL/GenBank/DDBJ databases">
        <authorList>
            <person name="Kimball J.A."/>
            <person name="Haas M.W."/>
            <person name="Macchietto M."/>
            <person name="Kono T."/>
            <person name="Duquette J."/>
            <person name="Shao M."/>
        </authorList>
    </citation>
    <scope>NUCLEOTIDE SEQUENCE</scope>
    <source>
        <tissue evidence="1">Fresh leaf tissue</tissue>
    </source>
</reference>
<gene>
    <name evidence="1" type="ORF">GUJ93_ZPchr0458g22885</name>
</gene>
<proteinExistence type="predicted"/>
<organism evidence="1 2">
    <name type="scientific">Zizania palustris</name>
    <name type="common">Northern wild rice</name>
    <dbReference type="NCBI Taxonomy" id="103762"/>
    <lineage>
        <taxon>Eukaryota</taxon>
        <taxon>Viridiplantae</taxon>
        <taxon>Streptophyta</taxon>
        <taxon>Embryophyta</taxon>
        <taxon>Tracheophyta</taxon>
        <taxon>Spermatophyta</taxon>
        <taxon>Magnoliopsida</taxon>
        <taxon>Liliopsida</taxon>
        <taxon>Poales</taxon>
        <taxon>Poaceae</taxon>
        <taxon>BOP clade</taxon>
        <taxon>Oryzoideae</taxon>
        <taxon>Oryzeae</taxon>
        <taxon>Zizaniinae</taxon>
        <taxon>Zizania</taxon>
    </lineage>
</organism>
<keyword evidence="2" id="KW-1185">Reference proteome</keyword>
<evidence type="ECO:0000313" key="2">
    <source>
        <dbReference type="Proteomes" id="UP000729402"/>
    </source>
</evidence>
<dbReference type="Proteomes" id="UP000729402">
    <property type="component" value="Unassembled WGS sequence"/>
</dbReference>
<dbReference type="PANTHER" id="PTHR47541:SF1">
    <property type="entry name" value="TETRATRICOPEPTIDE REPEAT (TPR)-LIKE SUPERFAMILY PROTEIN"/>
    <property type="match status" value="1"/>
</dbReference>